<sequence length="87" mass="8887">MNSSAPTSATPPNVATTTNVVRQPKCWPMKVPSGMPAPNATVIPLNIVTIALAVLSFGTNVVAITEPIEKNTPCASPVSTRATISGS</sequence>
<keyword evidence="2" id="KW-0812">Transmembrane</keyword>
<proteinExistence type="predicted"/>
<evidence type="ECO:0000256" key="1">
    <source>
        <dbReference type="SAM" id="MobiDB-lite"/>
    </source>
</evidence>
<dbReference type="AlphaFoldDB" id="A0A1B4FNM0"/>
<keyword evidence="2" id="KW-1133">Transmembrane helix</keyword>
<dbReference type="Proteomes" id="UP000062519">
    <property type="component" value="Chromosome 2"/>
</dbReference>
<gene>
    <name evidence="3" type="ORF">WS70_26480</name>
</gene>
<accession>A0A1B4FNM0</accession>
<organism evidence="3 4">
    <name type="scientific">Burkholderia mayonis</name>
    <dbReference type="NCBI Taxonomy" id="1385591"/>
    <lineage>
        <taxon>Bacteria</taxon>
        <taxon>Pseudomonadati</taxon>
        <taxon>Pseudomonadota</taxon>
        <taxon>Betaproteobacteria</taxon>
        <taxon>Burkholderiales</taxon>
        <taxon>Burkholderiaceae</taxon>
        <taxon>Burkholderia</taxon>
        <taxon>pseudomallei group</taxon>
    </lineage>
</organism>
<feature type="transmembrane region" description="Helical" evidence="2">
    <location>
        <begin position="42"/>
        <end position="63"/>
    </location>
</feature>
<dbReference type="EMBL" id="CP013387">
    <property type="protein sequence ID" value="AOJ05253.1"/>
    <property type="molecule type" value="Genomic_DNA"/>
</dbReference>
<evidence type="ECO:0000313" key="4">
    <source>
        <dbReference type="Proteomes" id="UP000062519"/>
    </source>
</evidence>
<evidence type="ECO:0000256" key="2">
    <source>
        <dbReference type="SAM" id="Phobius"/>
    </source>
</evidence>
<reference evidence="3 4" key="1">
    <citation type="submission" date="2015-12" db="EMBL/GenBank/DDBJ databases">
        <title>Diversity of Burkholderia near neighbor genomes.</title>
        <authorList>
            <person name="Sahl J."/>
            <person name="Wagner D."/>
            <person name="Keim P."/>
        </authorList>
    </citation>
    <scope>NUCLEOTIDE SEQUENCE [LARGE SCALE GENOMIC DNA]</scope>
    <source>
        <strain evidence="3 4">BDU6</strain>
    </source>
</reference>
<protein>
    <submittedName>
        <fullName evidence="3">Uncharacterized protein</fullName>
    </submittedName>
</protein>
<feature type="region of interest" description="Disordered" evidence="1">
    <location>
        <begin position="1"/>
        <end position="21"/>
    </location>
</feature>
<dbReference type="KEGG" id="buu:WS70_26480"/>
<evidence type="ECO:0000313" key="3">
    <source>
        <dbReference type="EMBL" id="AOJ05253.1"/>
    </source>
</evidence>
<keyword evidence="4" id="KW-1185">Reference proteome</keyword>
<keyword evidence="2" id="KW-0472">Membrane</keyword>
<name>A0A1B4FNM0_9BURK</name>